<accession>A0AAE0KLQ8</accession>
<evidence type="ECO:0000313" key="2">
    <source>
        <dbReference type="EMBL" id="KAK3378984.1"/>
    </source>
</evidence>
<gene>
    <name evidence="2" type="ORF">B0T24DRAFT_143764</name>
</gene>
<feature type="compositionally biased region" description="Polar residues" evidence="1">
    <location>
        <begin position="123"/>
        <end position="133"/>
    </location>
</feature>
<dbReference type="AlphaFoldDB" id="A0AAE0KLQ8"/>
<dbReference type="EMBL" id="JAULSN010000002">
    <property type="protein sequence ID" value="KAK3378984.1"/>
    <property type="molecule type" value="Genomic_DNA"/>
</dbReference>
<feature type="compositionally biased region" description="Basic and acidic residues" evidence="1">
    <location>
        <begin position="496"/>
        <end position="512"/>
    </location>
</feature>
<protein>
    <submittedName>
        <fullName evidence="2">Uncharacterized protein</fullName>
    </submittedName>
</protein>
<feature type="region of interest" description="Disordered" evidence="1">
    <location>
        <begin position="489"/>
        <end position="669"/>
    </location>
</feature>
<feature type="compositionally biased region" description="Polar residues" evidence="1">
    <location>
        <begin position="303"/>
        <end position="321"/>
    </location>
</feature>
<feature type="compositionally biased region" description="Low complexity" evidence="1">
    <location>
        <begin position="600"/>
        <end position="624"/>
    </location>
</feature>
<organism evidence="2 3">
    <name type="scientific">Lasiosphaeria ovina</name>
    <dbReference type="NCBI Taxonomy" id="92902"/>
    <lineage>
        <taxon>Eukaryota</taxon>
        <taxon>Fungi</taxon>
        <taxon>Dikarya</taxon>
        <taxon>Ascomycota</taxon>
        <taxon>Pezizomycotina</taxon>
        <taxon>Sordariomycetes</taxon>
        <taxon>Sordariomycetidae</taxon>
        <taxon>Sordariales</taxon>
        <taxon>Lasiosphaeriaceae</taxon>
        <taxon>Lasiosphaeria</taxon>
    </lineage>
</organism>
<feature type="compositionally biased region" description="Low complexity" evidence="1">
    <location>
        <begin position="747"/>
        <end position="759"/>
    </location>
</feature>
<keyword evidence="3" id="KW-1185">Reference proteome</keyword>
<proteinExistence type="predicted"/>
<evidence type="ECO:0000313" key="3">
    <source>
        <dbReference type="Proteomes" id="UP001287356"/>
    </source>
</evidence>
<feature type="region of interest" description="Disordered" evidence="1">
    <location>
        <begin position="295"/>
        <end position="324"/>
    </location>
</feature>
<reference evidence="2" key="2">
    <citation type="submission" date="2023-06" db="EMBL/GenBank/DDBJ databases">
        <authorList>
            <consortium name="Lawrence Berkeley National Laboratory"/>
            <person name="Haridas S."/>
            <person name="Hensen N."/>
            <person name="Bonometti L."/>
            <person name="Westerberg I."/>
            <person name="Brannstrom I.O."/>
            <person name="Guillou S."/>
            <person name="Cros-Aarteil S."/>
            <person name="Calhoun S."/>
            <person name="Kuo A."/>
            <person name="Mondo S."/>
            <person name="Pangilinan J."/>
            <person name="Riley R."/>
            <person name="Labutti K."/>
            <person name="Andreopoulos B."/>
            <person name="Lipzen A."/>
            <person name="Chen C."/>
            <person name="Yanf M."/>
            <person name="Daum C."/>
            <person name="Ng V."/>
            <person name="Clum A."/>
            <person name="Steindorff A."/>
            <person name="Ohm R."/>
            <person name="Martin F."/>
            <person name="Silar P."/>
            <person name="Natvig D."/>
            <person name="Lalanne C."/>
            <person name="Gautier V."/>
            <person name="Ament-Velasquez S.L."/>
            <person name="Kruys A."/>
            <person name="Hutchinson M.I."/>
            <person name="Powell A.J."/>
            <person name="Barry K."/>
            <person name="Miller A.N."/>
            <person name="Grigoriev I.V."/>
            <person name="Debuchy R."/>
            <person name="Gladieux P."/>
            <person name="Thoren M.H."/>
            <person name="Johannesson H."/>
        </authorList>
    </citation>
    <scope>NUCLEOTIDE SEQUENCE</scope>
    <source>
        <strain evidence="2">CBS 958.72</strain>
    </source>
</reference>
<sequence>MSLITASKIAHRARCANSASPHALGLVGAVQLRRLLEQQQTRRFRFGRRWPSYIDPDLPRDISCRQRRLWSKFDDIYDTRLSCDRNNGTKDSQQDERRAIRRLFSDLWQPKDEDGAAGGSRVHANSQPRTSGNPADIRPGQNIEDVEQEPLNNMLLFGKEARRRRKRNKSSRTVWWSMHMYNQRPKEDMHSNPEVPSSAVHGVVCQPDPDYIIDPITNRKVPRAATGTTCPIFDSIAESPTVQAPESDTSLFSPSLASKFEDAQDPIYLDSNPLSADSHSSDQLAAELKSYSQVKMDSRPWESESSSADFQPGNTAASNSAGEPVLESEECVANHGDPPIPGLPKTGNRDDQWVLWSNPVSQSSEIRAFDSWMLGPGNRQYPDLHKPEPVLENDALAADKATPQDHEDLADYTAVRSHEPDGNYNTVSGPMVSQEELSKYQPFRSHEPDGKYAANNLEELAPDAAELASYSKPFLSHEPDGMYAARHAATANDTADSDRYQAFRSDEPDGKYAARNNFPDVEPADLSDYGPFGSHEPNGKYAVEKATSGPENSELGQYQAVRSYEPNGKYAADAEPAAETSGEASDLGYHEAYGYEDSETSSSPAQSQGSESLPPSSEVVLSSEPKTDDKTHYQQMLETLMARSAAEPAPTDTDRHFTPSTTKPLENPAAHRETVPKVLTGSYVRDFPEDFARSWSSDISNIALKQQEMQGTTSDAVDGGSPSKRGLLQPALDRLGMTGQQISGSDSSLTSPSPTEPELASLAQSPSVPVPEATTTVYKILVYDPTMQCIDVGETTSIVPDIAAPLTPAEVLLRISNPAKFFPHFAPLQAQGFEIVSGGGDILIFRKVRDAVVVPEPETLDSPMLASPPPPAINPIDMTGGPRDYNIAAGRFASPTGFVNYDLPPLSSVPPAGAPQRPRFESGIDVRREEPVFSGQRTTEYSGNSKEKTRSLPKRLLLGAAWVGGISYSLGVVADYFKTGGSDGKGPKGFASK</sequence>
<feature type="region of interest" description="Disordered" evidence="1">
    <location>
        <begin position="110"/>
        <end position="149"/>
    </location>
</feature>
<comment type="caution">
    <text evidence="2">The sequence shown here is derived from an EMBL/GenBank/DDBJ whole genome shotgun (WGS) entry which is preliminary data.</text>
</comment>
<feature type="region of interest" description="Disordered" evidence="1">
    <location>
        <begin position="708"/>
        <end position="767"/>
    </location>
</feature>
<dbReference type="Proteomes" id="UP001287356">
    <property type="component" value="Unassembled WGS sequence"/>
</dbReference>
<reference evidence="2" key="1">
    <citation type="journal article" date="2023" name="Mol. Phylogenet. Evol.">
        <title>Genome-scale phylogeny and comparative genomics of the fungal order Sordariales.</title>
        <authorList>
            <person name="Hensen N."/>
            <person name="Bonometti L."/>
            <person name="Westerberg I."/>
            <person name="Brannstrom I.O."/>
            <person name="Guillou S."/>
            <person name="Cros-Aarteil S."/>
            <person name="Calhoun S."/>
            <person name="Haridas S."/>
            <person name="Kuo A."/>
            <person name="Mondo S."/>
            <person name="Pangilinan J."/>
            <person name="Riley R."/>
            <person name="LaButti K."/>
            <person name="Andreopoulos B."/>
            <person name="Lipzen A."/>
            <person name="Chen C."/>
            <person name="Yan M."/>
            <person name="Daum C."/>
            <person name="Ng V."/>
            <person name="Clum A."/>
            <person name="Steindorff A."/>
            <person name="Ohm R.A."/>
            <person name="Martin F."/>
            <person name="Silar P."/>
            <person name="Natvig D.O."/>
            <person name="Lalanne C."/>
            <person name="Gautier V."/>
            <person name="Ament-Velasquez S.L."/>
            <person name="Kruys A."/>
            <person name="Hutchinson M.I."/>
            <person name="Powell A.J."/>
            <person name="Barry K."/>
            <person name="Miller A.N."/>
            <person name="Grigoriev I.V."/>
            <person name="Debuchy R."/>
            <person name="Gladieux P."/>
            <person name="Hiltunen Thoren M."/>
            <person name="Johannesson H."/>
        </authorList>
    </citation>
    <scope>NUCLEOTIDE SEQUENCE</scope>
    <source>
        <strain evidence="2">CBS 958.72</strain>
    </source>
</reference>
<evidence type="ECO:0000256" key="1">
    <source>
        <dbReference type="SAM" id="MobiDB-lite"/>
    </source>
</evidence>
<name>A0AAE0KLQ8_9PEZI</name>